<evidence type="ECO:0000313" key="2">
    <source>
        <dbReference type="Proteomes" id="UP001583177"/>
    </source>
</evidence>
<dbReference type="EMBL" id="JAWRVE010000003">
    <property type="protein sequence ID" value="KAL1882965.1"/>
    <property type="molecule type" value="Genomic_DNA"/>
</dbReference>
<reference evidence="1 2" key="1">
    <citation type="journal article" date="2024" name="IMA Fungus">
        <title>IMA Genome - F19 : A genome assembly and annotation guide to empower mycologists, including annotated draft genome sequences of Ceratocystis pirilliformis, Diaporthe australafricana, Fusarium ophioides, Paecilomyces lecythidis, and Sporothrix stenoceras.</title>
        <authorList>
            <person name="Aylward J."/>
            <person name="Wilson A.M."/>
            <person name="Visagie C.M."/>
            <person name="Spraker J."/>
            <person name="Barnes I."/>
            <person name="Buitendag C."/>
            <person name="Ceriani C."/>
            <person name="Del Mar Angel L."/>
            <person name="du Plessis D."/>
            <person name="Fuchs T."/>
            <person name="Gasser K."/>
            <person name="Kramer D."/>
            <person name="Li W."/>
            <person name="Munsamy K."/>
            <person name="Piso A."/>
            <person name="Price J.L."/>
            <person name="Sonnekus B."/>
            <person name="Thomas C."/>
            <person name="van der Nest A."/>
            <person name="van Dijk A."/>
            <person name="van Heerden A."/>
            <person name="van Vuuren N."/>
            <person name="Yilmaz N."/>
            <person name="Duong T.A."/>
            <person name="van der Merwe N.A."/>
            <person name="Wingfield M.J."/>
            <person name="Wingfield B.D."/>
        </authorList>
    </citation>
    <scope>NUCLEOTIDE SEQUENCE [LARGE SCALE GENOMIC DNA]</scope>
    <source>
        <strain evidence="1 2">CMW 18300</strain>
    </source>
</reference>
<sequence length="124" mass="13626">MSAHSPEVTAFLTSHPEILVGRDAEETARAGVVDPGNTFDIVGKPLKDLVLIQQYDADTKERLWAVALINDEKADKWCADNKPTCKHAGAEDCAECQALAARAPDEYLYERAPQQLKGKDGMRD</sequence>
<organism evidence="1 2">
    <name type="scientific">Diaporthe australafricana</name>
    <dbReference type="NCBI Taxonomy" id="127596"/>
    <lineage>
        <taxon>Eukaryota</taxon>
        <taxon>Fungi</taxon>
        <taxon>Dikarya</taxon>
        <taxon>Ascomycota</taxon>
        <taxon>Pezizomycotina</taxon>
        <taxon>Sordariomycetes</taxon>
        <taxon>Sordariomycetidae</taxon>
        <taxon>Diaporthales</taxon>
        <taxon>Diaporthaceae</taxon>
        <taxon>Diaporthe</taxon>
    </lineage>
</organism>
<name>A0ABR3Y4U9_9PEZI</name>
<gene>
    <name evidence="1" type="ORF">Daus18300_000603</name>
</gene>
<keyword evidence="2" id="KW-1185">Reference proteome</keyword>
<accession>A0ABR3Y4U9</accession>
<proteinExistence type="predicted"/>
<protein>
    <submittedName>
        <fullName evidence="1">Uncharacterized protein</fullName>
    </submittedName>
</protein>
<comment type="caution">
    <text evidence="1">The sequence shown here is derived from an EMBL/GenBank/DDBJ whole genome shotgun (WGS) entry which is preliminary data.</text>
</comment>
<evidence type="ECO:0000313" key="1">
    <source>
        <dbReference type="EMBL" id="KAL1882965.1"/>
    </source>
</evidence>
<dbReference type="Proteomes" id="UP001583177">
    <property type="component" value="Unassembled WGS sequence"/>
</dbReference>